<evidence type="ECO:0000313" key="2">
    <source>
        <dbReference type="Proteomes" id="UP001231124"/>
    </source>
</evidence>
<comment type="caution">
    <text evidence="1">The sequence shown here is derived from an EMBL/GenBank/DDBJ whole genome shotgun (WGS) entry which is preliminary data.</text>
</comment>
<reference evidence="1 2" key="1">
    <citation type="submission" date="2023-07" db="EMBL/GenBank/DDBJ databases">
        <title>Genomic Encyclopedia of Type Strains, Phase IV (KMG-IV): sequencing the most valuable type-strain genomes for metagenomic binning, comparative biology and taxonomic classification.</title>
        <authorList>
            <person name="Goeker M."/>
        </authorList>
    </citation>
    <scope>NUCLEOTIDE SEQUENCE [LARGE SCALE GENOMIC DNA]</scope>
    <source>
        <strain evidence="1 2">DSM 19013</strain>
    </source>
</reference>
<organism evidence="1 2">
    <name type="scientific">Methylobacterium aerolatum</name>
    <dbReference type="NCBI Taxonomy" id="418708"/>
    <lineage>
        <taxon>Bacteria</taxon>
        <taxon>Pseudomonadati</taxon>
        <taxon>Pseudomonadota</taxon>
        <taxon>Alphaproteobacteria</taxon>
        <taxon>Hyphomicrobiales</taxon>
        <taxon>Methylobacteriaceae</taxon>
        <taxon>Methylobacterium</taxon>
    </lineage>
</organism>
<dbReference type="Proteomes" id="UP001231124">
    <property type="component" value="Unassembled WGS sequence"/>
</dbReference>
<protein>
    <recommendedName>
        <fullName evidence="3">Alpha/beta hydrolase</fullName>
    </recommendedName>
</protein>
<gene>
    <name evidence="1" type="ORF">QO012_003950</name>
</gene>
<dbReference type="RefSeq" id="WP_238208057.1">
    <property type="nucleotide sequence ID" value="NZ_BPQE01000042.1"/>
</dbReference>
<evidence type="ECO:0008006" key="3">
    <source>
        <dbReference type="Google" id="ProtNLM"/>
    </source>
</evidence>
<evidence type="ECO:0000313" key="1">
    <source>
        <dbReference type="EMBL" id="MDQ0449433.1"/>
    </source>
</evidence>
<name>A0ABU0I489_9HYPH</name>
<dbReference type="EMBL" id="JAUSVP010000014">
    <property type="protein sequence ID" value="MDQ0449433.1"/>
    <property type="molecule type" value="Genomic_DNA"/>
</dbReference>
<keyword evidence="2" id="KW-1185">Reference proteome</keyword>
<proteinExistence type="predicted"/>
<accession>A0ABU0I489</accession>
<sequence length="56" mass="5883">MTARPGPEGLPDARPAILPGYVHVPHAQDPERFPATVLPFLAEEPALPPESTTVGA</sequence>